<sequence length="74" mass="7924">MGITVNSQPPASVIDNLCVEPGTLETWELGPSRGKWAKKPELPSVIDISKEVHSEIEVCPAAVQEARVEGGVRS</sequence>
<gene>
    <name evidence="1" type="ORF">UFOPK3472_02507</name>
</gene>
<reference evidence="1" key="1">
    <citation type="submission" date="2020-05" db="EMBL/GenBank/DDBJ databases">
        <authorList>
            <person name="Chiriac C."/>
            <person name="Salcher M."/>
            <person name="Ghai R."/>
            <person name="Kavagutti S V."/>
        </authorList>
    </citation>
    <scope>NUCLEOTIDE SEQUENCE</scope>
</reference>
<protein>
    <submittedName>
        <fullName evidence="1">Unannotated protein</fullName>
    </submittedName>
</protein>
<name>A0A6J7G480_9ZZZZ</name>
<evidence type="ECO:0000313" key="1">
    <source>
        <dbReference type="EMBL" id="CAB4902046.1"/>
    </source>
</evidence>
<organism evidence="1">
    <name type="scientific">freshwater metagenome</name>
    <dbReference type="NCBI Taxonomy" id="449393"/>
    <lineage>
        <taxon>unclassified sequences</taxon>
        <taxon>metagenomes</taxon>
        <taxon>ecological metagenomes</taxon>
    </lineage>
</organism>
<dbReference type="EMBL" id="CAFBLX010000189">
    <property type="protein sequence ID" value="CAB4902046.1"/>
    <property type="molecule type" value="Genomic_DNA"/>
</dbReference>
<accession>A0A6J7G480</accession>
<proteinExistence type="predicted"/>
<dbReference type="AlphaFoldDB" id="A0A6J7G480"/>